<organism evidence="1 2">
    <name type="scientific">Paramecium primaurelia</name>
    <dbReference type="NCBI Taxonomy" id="5886"/>
    <lineage>
        <taxon>Eukaryota</taxon>
        <taxon>Sar</taxon>
        <taxon>Alveolata</taxon>
        <taxon>Ciliophora</taxon>
        <taxon>Intramacronucleata</taxon>
        <taxon>Oligohymenophorea</taxon>
        <taxon>Peniculida</taxon>
        <taxon>Parameciidae</taxon>
        <taxon>Paramecium</taxon>
    </lineage>
</organism>
<comment type="caution">
    <text evidence="1">The sequence shown here is derived from an EMBL/GenBank/DDBJ whole genome shotgun (WGS) entry which is preliminary data.</text>
</comment>
<dbReference type="AlphaFoldDB" id="A0A8S1LXJ6"/>
<evidence type="ECO:0000313" key="2">
    <source>
        <dbReference type="Proteomes" id="UP000688137"/>
    </source>
</evidence>
<proteinExistence type="predicted"/>
<dbReference type="Proteomes" id="UP000688137">
    <property type="component" value="Unassembled WGS sequence"/>
</dbReference>
<name>A0A8S1LXJ6_PARPR</name>
<gene>
    <name evidence="1" type="ORF">PPRIM_AZ9-3.1.T0460092</name>
</gene>
<evidence type="ECO:0000313" key="1">
    <source>
        <dbReference type="EMBL" id="CAD8070695.1"/>
    </source>
</evidence>
<keyword evidence="2" id="KW-1185">Reference proteome</keyword>
<dbReference type="PANTHER" id="PTHR34894">
    <property type="entry name" value="SAM-DEPENDENT METHYLTRANSFERASE RSMI, CONSERVED SITE"/>
    <property type="match status" value="1"/>
</dbReference>
<reference evidence="1" key="1">
    <citation type="submission" date="2021-01" db="EMBL/GenBank/DDBJ databases">
        <authorList>
            <consortium name="Genoscope - CEA"/>
            <person name="William W."/>
        </authorList>
    </citation>
    <scope>NUCLEOTIDE SEQUENCE</scope>
</reference>
<accession>A0A8S1LXJ6</accession>
<sequence>MMMRFIKLIHRKENQEMRVMFHLVKLNQISNKANQNQQQKRNQEYLLVQQNQLLMLLIYQNKRTGLYQQSNILQNYQELIMKIPNTIQNTPLHVHMYENIVAHYGQSQYSDAYRYMRTIQSFLFFKQKAVLVNQWLSFYKAYCQVFLNMISRILIYIYKQFNHYKNFQVFHTQNSLIHYSNGFLILIIRKIIHIILFKIQGFFNSYSFSIKFIFNLYSYCNKYSQSEIDNIIYDISTSEVSYMQSQQGPFDYDILMYQFLEIFKKYKIRTSIKYNYLYTSIDLINKGIVDFQQWNFQYEVLCCINYSFSIRLFYQEADYCVDNGRMISKQRFTLVCDE</sequence>
<dbReference type="PANTHER" id="PTHR34894:SF5">
    <property type="entry name" value="EF-HAND DOMAIN-CONTAINING PROTEIN"/>
    <property type="match status" value="1"/>
</dbReference>
<dbReference type="EMBL" id="CAJJDM010000046">
    <property type="protein sequence ID" value="CAD8070695.1"/>
    <property type="molecule type" value="Genomic_DNA"/>
</dbReference>
<protein>
    <submittedName>
        <fullName evidence="1">Uncharacterized protein</fullName>
    </submittedName>
</protein>